<sequence>MKKIIIALLTTVLITTTLTACGSTNTQDTDLNKTLGTKEITVTPTKVTREKATSDRKTVLKIEVKVKNNAKKAIGIGAGNFNLKDDDGKVYDNYGLKTDSLGQELAAGKSVTGNIYFEIPEELDKGWLDYSVSLGQNPASEWLIAFPKK</sequence>
<name>A0A7X0XHZ7_9LIST</name>
<dbReference type="PROSITE" id="PS51257">
    <property type="entry name" value="PROKAR_LIPOPROTEIN"/>
    <property type="match status" value="1"/>
</dbReference>
<dbReference type="InterPro" id="IPR029051">
    <property type="entry name" value="DUF4352"/>
</dbReference>
<reference evidence="4 5" key="1">
    <citation type="submission" date="2020-03" db="EMBL/GenBank/DDBJ databases">
        <title>Soil Listeria distribution.</title>
        <authorList>
            <person name="Liao J."/>
            <person name="Wiedmann M."/>
        </authorList>
    </citation>
    <scope>NUCLEOTIDE SEQUENCE [LARGE SCALE GENOMIC DNA]</scope>
    <source>
        <strain evidence="4 5">FSL L7-1387</strain>
    </source>
</reference>
<accession>A0A7X0XHZ7</accession>
<dbReference type="EMBL" id="JAARRW010000002">
    <property type="protein sequence ID" value="MBC1561370.1"/>
    <property type="molecule type" value="Genomic_DNA"/>
</dbReference>
<comment type="caution">
    <text evidence="4">The sequence shown here is derived from an EMBL/GenBank/DDBJ whole genome shotgun (WGS) entry which is preliminary data.</text>
</comment>
<feature type="signal peptide" evidence="2">
    <location>
        <begin position="1"/>
        <end position="22"/>
    </location>
</feature>
<proteinExistence type="predicted"/>
<evidence type="ECO:0000256" key="1">
    <source>
        <dbReference type="ARBA" id="ARBA00022729"/>
    </source>
</evidence>
<evidence type="ECO:0000256" key="2">
    <source>
        <dbReference type="SAM" id="SignalP"/>
    </source>
</evidence>
<organism evidence="4 5">
    <name type="scientific">Listeria booriae</name>
    <dbReference type="NCBI Taxonomy" id="1552123"/>
    <lineage>
        <taxon>Bacteria</taxon>
        <taxon>Bacillati</taxon>
        <taxon>Bacillota</taxon>
        <taxon>Bacilli</taxon>
        <taxon>Bacillales</taxon>
        <taxon>Listeriaceae</taxon>
        <taxon>Listeria</taxon>
    </lineage>
</organism>
<dbReference type="RefSeq" id="WP_185428746.1">
    <property type="nucleotide sequence ID" value="NZ_JAARRW010000002.1"/>
</dbReference>
<protein>
    <submittedName>
        <fullName evidence="4">DUF4352 domain-containing protein</fullName>
    </submittedName>
</protein>
<dbReference type="AlphaFoldDB" id="A0A7X0XHZ7"/>
<keyword evidence="1 2" id="KW-0732">Signal</keyword>
<evidence type="ECO:0000313" key="5">
    <source>
        <dbReference type="Proteomes" id="UP000541955"/>
    </source>
</evidence>
<dbReference type="Proteomes" id="UP000541955">
    <property type="component" value="Unassembled WGS sequence"/>
</dbReference>
<feature type="domain" description="DUF4352" evidence="3">
    <location>
        <begin position="32"/>
        <end position="130"/>
    </location>
</feature>
<dbReference type="Pfam" id="PF11611">
    <property type="entry name" value="DUF4352"/>
    <property type="match status" value="1"/>
</dbReference>
<dbReference type="Gene3D" id="2.60.40.1240">
    <property type="match status" value="1"/>
</dbReference>
<evidence type="ECO:0000313" key="4">
    <source>
        <dbReference type="EMBL" id="MBC1561370.1"/>
    </source>
</evidence>
<feature type="chain" id="PRO_5030870429" evidence="2">
    <location>
        <begin position="23"/>
        <end position="149"/>
    </location>
</feature>
<evidence type="ECO:0000259" key="3">
    <source>
        <dbReference type="Pfam" id="PF11611"/>
    </source>
</evidence>
<gene>
    <name evidence="4" type="ORF">HB902_04755</name>
</gene>
<dbReference type="InterPro" id="IPR029050">
    <property type="entry name" value="Immunoprotect_excell_Ig-like"/>
</dbReference>